<evidence type="ECO:0000259" key="13">
    <source>
        <dbReference type="Pfam" id="PF02355"/>
    </source>
</evidence>
<evidence type="ECO:0000256" key="4">
    <source>
        <dbReference type="ARBA" id="ARBA00022692"/>
    </source>
</evidence>
<dbReference type="HAMAP" id="MF_01464_B">
    <property type="entry name" value="SecF_B"/>
    <property type="match status" value="1"/>
</dbReference>
<dbReference type="OrthoDB" id="9805019at2"/>
<feature type="transmembrane region" description="Helical" evidence="12">
    <location>
        <begin position="12"/>
        <end position="32"/>
    </location>
</feature>
<dbReference type="PANTHER" id="PTHR30081:SF8">
    <property type="entry name" value="PROTEIN TRANSLOCASE SUBUNIT SECF"/>
    <property type="match status" value="1"/>
</dbReference>
<dbReference type="GO" id="GO:0006605">
    <property type="term" value="P:protein targeting"/>
    <property type="evidence" value="ECO:0007669"/>
    <property type="project" value="UniProtKB-UniRule"/>
</dbReference>
<evidence type="ECO:0000256" key="5">
    <source>
        <dbReference type="ARBA" id="ARBA00022927"/>
    </source>
</evidence>
<protein>
    <recommendedName>
        <fullName evidence="12">Protein-export membrane protein SecF</fullName>
    </recommendedName>
</protein>
<dbReference type="InterPro" id="IPR022646">
    <property type="entry name" value="SecD/SecF_CS"/>
</dbReference>
<feature type="transmembrane region" description="Helical" evidence="12">
    <location>
        <begin position="260"/>
        <end position="284"/>
    </location>
</feature>
<keyword evidence="8 12" id="KW-0472">Membrane</keyword>
<organism evidence="14 15">
    <name type="scientific">Sporolituus thermophilus DSM 23256</name>
    <dbReference type="NCBI Taxonomy" id="1123285"/>
    <lineage>
        <taxon>Bacteria</taxon>
        <taxon>Bacillati</taxon>
        <taxon>Bacillota</taxon>
        <taxon>Negativicutes</taxon>
        <taxon>Selenomonadales</taxon>
        <taxon>Sporomusaceae</taxon>
        <taxon>Sporolituus</taxon>
    </lineage>
</organism>
<dbReference type="SUPFAM" id="SSF82866">
    <property type="entry name" value="Multidrug efflux transporter AcrB transmembrane domain"/>
    <property type="match status" value="1"/>
</dbReference>
<evidence type="ECO:0000256" key="9">
    <source>
        <dbReference type="ARBA" id="ARBA00059018"/>
    </source>
</evidence>
<feature type="transmembrane region" description="Helical" evidence="12">
    <location>
        <begin position="132"/>
        <end position="149"/>
    </location>
</feature>
<dbReference type="GO" id="GO:0043952">
    <property type="term" value="P:protein transport by the Sec complex"/>
    <property type="evidence" value="ECO:0007669"/>
    <property type="project" value="UniProtKB-UniRule"/>
</dbReference>
<dbReference type="NCBIfam" id="TIGR00966">
    <property type="entry name" value="transloc_SecF"/>
    <property type="match status" value="1"/>
</dbReference>
<proteinExistence type="inferred from homology"/>
<keyword evidence="6 12" id="KW-1133">Transmembrane helix</keyword>
<dbReference type="GO" id="GO:0015450">
    <property type="term" value="F:protein-transporting ATPase activity"/>
    <property type="evidence" value="ECO:0007669"/>
    <property type="project" value="InterPro"/>
</dbReference>
<comment type="similarity">
    <text evidence="11">In the N-terminal section; belongs to the SecD/SecF family. SecD subfamily.</text>
</comment>
<comment type="function">
    <text evidence="9 12">Part of the Sec protein translocase complex. Interacts with the SecYEG preprotein conducting channel. SecDF uses the proton motive force (PMF) to complete protein translocation after the ATP-dependent function of SecA.</text>
</comment>
<evidence type="ECO:0000256" key="12">
    <source>
        <dbReference type="HAMAP-Rule" id="MF_01464"/>
    </source>
</evidence>
<keyword evidence="3 12" id="KW-1003">Cell membrane</keyword>
<dbReference type="EMBL" id="FNBU01000002">
    <property type="protein sequence ID" value="SDF11113.1"/>
    <property type="molecule type" value="Genomic_DNA"/>
</dbReference>
<evidence type="ECO:0000313" key="14">
    <source>
        <dbReference type="EMBL" id="SDF11113.1"/>
    </source>
</evidence>
<comment type="similarity">
    <text evidence="10">In the C-terminal section; belongs to the SecD/SecF family. SecF subfamily.</text>
</comment>
<comment type="similarity">
    <text evidence="12">Belongs to the SecD/SecF family. SecF subfamily.</text>
</comment>
<evidence type="ECO:0000256" key="3">
    <source>
        <dbReference type="ARBA" id="ARBA00022475"/>
    </source>
</evidence>
<evidence type="ECO:0000256" key="2">
    <source>
        <dbReference type="ARBA" id="ARBA00022448"/>
    </source>
</evidence>
<evidence type="ECO:0000256" key="10">
    <source>
        <dbReference type="ARBA" id="ARBA00060856"/>
    </source>
</evidence>
<dbReference type="Gene3D" id="1.20.1640.10">
    <property type="entry name" value="Multidrug efflux transporter AcrB transmembrane domain"/>
    <property type="match status" value="1"/>
</dbReference>
<keyword evidence="2 12" id="KW-0813">Transport</keyword>
<evidence type="ECO:0000313" key="15">
    <source>
        <dbReference type="Proteomes" id="UP000243333"/>
    </source>
</evidence>
<sequence length="303" mass="33823">MKFDIIGKRYWWFALSALVIIPGLISMAVRGFNLGIDFTGGTLLDMKFARPVTVAEVRDVLKDYHLENSTIQLATVATQSEASPNVFIRTQVLGEEERRAVLSGLEQKLGKFDILRIEKVGAVIGSELTRQAALAVAAASALMVLYITYRFEFKFAISGIIALLHDVLVVLGVFSLWQLEVDASFVAAVLTIIGYSINDTIVIFDRIRENLKTHRKSESLAELVNRSIWQTMTRSIYTVLTVLFAALSLYFFGGETTKNFALALIIGITSGAYSSIFNASPIWVTWKEIEERRRIELKTRGAK</sequence>
<dbReference type="AlphaFoldDB" id="A0A1G7IEP2"/>
<dbReference type="GO" id="GO:0065002">
    <property type="term" value="P:intracellular protein transmembrane transport"/>
    <property type="evidence" value="ECO:0007669"/>
    <property type="project" value="UniProtKB-UniRule"/>
</dbReference>
<dbReference type="InterPro" id="IPR055344">
    <property type="entry name" value="SecD_SecF_C_bact"/>
</dbReference>
<feature type="transmembrane region" description="Helical" evidence="12">
    <location>
        <begin position="156"/>
        <end position="177"/>
    </location>
</feature>
<dbReference type="NCBIfam" id="TIGR00916">
    <property type="entry name" value="2A0604s01"/>
    <property type="match status" value="1"/>
</dbReference>
<keyword evidence="15" id="KW-1185">Reference proteome</keyword>
<reference evidence="15" key="1">
    <citation type="submission" date="2016-10" db="EMBL/GenBank/DDBJ databases">
        <authorList>
            <person name="Varghese N."/>
            <person name="Submissions S."/>
        </authorList>
    </citation>
    <scope>NUCLEOTIDE SEQUENCE [LARGE SCALE GENOMIC DNA]</scope>
    <source>
        <strain evidence="15">DSM 23256</strain>
    </source>
</reference>
<evidence type="ECO:0000256" key="6">
    <source>
        <dbReference type="ARBA" id="ARBA00022989"/>
    </source>
</evidence>
<dbReference type="FunFam" id="1.20.1640.10:FF:000024">
    <property type="entry name" value="Multifunctional fusion protein"/>
    <property type="match status" value="1"/>
</dbReference>
<keyword evidence="4 12" id="KW-0812">Transmembrane</keyword>
<accession>A0A1G7IEP2</accession>
<comment type="subunit">
    <text evidence="12">Forms a complex with SecD. Part of the essential Sec protein translocation apparatus which comprises SecA, SecYEG and auxiliary proteins SecDF. Other proteins may also be involved.</text>
</comment>
<gene>
    <name evidence="12" type="primary">secF</name>
    <name evidence="14" type="ORF">SAMN05660235_00495</name>
</gene>
<feature type="transmembrane region" description="Helical" evidence="12">
    <location>
        <begin position="236"/>
        <end position="254"/>
    </location>
</feature>
<evidence type="ECO:0000256" key="8">
    <source>
        <dbReference type="ARBA" id="ARBA00023136"/>
    </source>
</evidence>
<dbReference type="Pfam" id="PF02355">
    <property type="entry name" value="SecD_SecF_C"/>
    <property type="match status" value="1"/>
</dbReference>
<evidence type="ECO:0000256" key="7">
    <source>
        <dbReference type="ARBA" id="ARBA00023010"/>
    </source>
</evidence>
<dbReference type="GO" id="GO:0005886">
    <property type="term" value="C:plasma membrane"/>
    <property type="evidence" value="ECO:0007669"/>
    <property type="project" value="UniProtKB-SubCell"/>
</dbReference>
<dbReference type="Pfam" id="PF07549">
    <property type="entry name" value="Sec_GG"/>
    <property type="match status" value="1"/>
</dbReference>
<dbReference type="Gene3D" id="3.30.70.2040">
    <property type="match status" value="1"/>
</dbReference>
<keyword evidence="5 12" id="KW-0653">Protein transport</keyword>
<feature type="domain" description="Protein export membrane protein SecD/SecF C-terminal" evidence="13">
    <location>
        <begin position="110"/>
        <end position="288"/>
    </location>
</feature>
<dbReference type="PANTHER" id="PTHR30081">
    <property type="entry name" value="PROTEIN-EXPORT MEMBRANE PROTEIN SEC"/>
    <property type="match status" value="1"/>
</dbReference>
<keyword evidence="7 12" id="KW-0811">Translocation</keyword>
<dbReference type="STRING" id="1123285.SAMN05660235_00495"/>
<dbReference type="Proteomes" id="UP000243333">
    <property type="component" value="Unassembled WGS sequence"/>
</dbReference>
<dbReference type="InterPro" id="IPR022813">
    <property type="entry name" value="SecD/SecF_arch_bac"/>
</dbReference>
<evidence type="ECO:0000256" key="1">
    <source>
        <dbReference type="ARBA" id="ARBA00004651"/>
    </source>
</evidence>
<feature type="transmembrane region" description="Helical" evidence="12">
    <location>
        <begin position="183"/>
        <end position="204"/>
    </location>
</feature>
<name>A0A1G7IEP2_9FIRM</name>
<evidence type="ECO:0000256" key="11">
    <source>
        <dbReference type="ARBA" id="ARBA00061053"/>
    </source>
</evidence>
<dbReference type="InterPro" id="IPR048634">
    <property type="entry name" value="SecD_SecF_C"/>
</dbReference>
<dbReference type="InterPro" id="IPR005665">
    <property type="entry name" value="SecF_bac"/>
</dbReference>
<dbReference type="RefSeq" id="WP_093687760.1">
    <property type="nucleotide sequence ID" value="NZ_FNBU01000002.1"/>
</dbReference>
<comment type="subcellular location">
    <subcellularLocation>
        <location evidence="1 12">Cell membrane</location>
        <topology evidence="1 12">Multi-pass membrane protein</topology>
    </subcellularLocation>
</comment>
<dbReference type="PRINTS" id="PR01755">
    <property type="entry name" value="SECFTRNLCASE"/>
</dbReference>
<dbReference type="InterPro" id="IPR022645">
    <property type="entry name" value="SecD/SecF_bac"/>
</dbReference>